<gene>
    <name evidence="1" type="ORF">HYDPIDRAFT_118905</name>
</gene>
<proteinExistence type="predicted"/>
<evidence type="ECO:0000313" key="1">
    <source>
        <dbReference type="EMBL" id="KIJ58975.1"/>
    </source>
</evidence>
<reference evidence="1 2" key="1">
    <citation type="submission" date="2014-04" db="EMBL/GenBank/DDBJ databases">
        <title>Evolutionary Origins and Diversification of the Mycorrhizal Mutualists.</title>
        <authorList>
            <consortium name="DOE Joint Genome Institute"/>
            <consortium name="Mycorrhizal Genomics Consortium"/>
            <person name="Kohler A."/>
            <person name="Kuo A."/>
            <person name="Nagy L.G."/>
            <person name="Floudas D."/>
            <person name="Copeland A."/>
            <person name="Barry K.W."/>
            <person name="Cichocki N."/>
            <person name="Veneault-Fourrey C."/>
            <person name="LaButti K."/>
            <person name="Lindquist E.A."/>
            <person name="Lipzen A."/>
            <person name="Lundell T."/>
            <person name="Morin E."/>
            <person name="Murat C."/>
            <person name="Riley R."/>
            <person name="Ohm R."/>
            <person name="Sun H."/>
            <person name="Tunlid A."/>
            <person name="Henrissat B."/>
            <person name="Grigoriev I.V."/>
            <person name="Hibbett D.S."/>
            <person name="Martin F."/>
        </authorList>
    </citation>
    <scope>NUCLEOTIDE SEQUENCE [LARGE SCALE GENOMIC DNA]</scope>
    <source>
        <strain evidence="1 2">MD-312</strain>
    </source>
</reference>
<name>A0A0C9VMT3_9AGAM</name>
<organism evidence="1 2">
    <name type="scientific">Hydnomerulius pinastri MD-312</name>
    <dbReference type="NCBI Taxonomy" id="994086"/>
    <lineage>
        <taxon>Eukaryota</taxon>
        <taxon>Fungi</taxon>
        <taxon>Dikarya</taxon>
        <taxon>Basidiomycota</taxon>
        <taxon>Agaricomycotina</taxon>
        <taxon>Agaricomycetes</taxon>
        <taxon>Agaricomycetidae</taxon>
        <taxon>Boletales</taxon>
        <taxon>Boletales incertae sedis</taxon>
        <taxon>Leucogyrophana</taxon>
    </lineage>
</organism>
<feature type="non-terminal residue" evidence="1">
    <location>
        <position position="1"/>
    </location>
</feature>
<dbReference type="AlphaFoldDB" id="A0A0C9VMT3"/>
<dbReference type="EMBL" id="KN839902">
    <property type="protein sequence ID" value="KIJ58975.1"/>
    <property type="molecule type" value="Genomic_DNA"/>
</dbReference>
<evidence type="ECO:0000313" key="2">
    <source>
        <dbReference type="Proteomes" id="UP000053820"/>
    </source>
</evidence>
<dbReference type="HOGENOM" id="CLU_3002011_0_0_1"/>
<protein>
    <submittedName>
        <fullName evidence="1">Uncharacterized protein</fullName>
    </submittedName>
</protein>
<dbReference type="Proteomes" id="UP000053820">
    <property type="component" value="Unassembled WGS sequence"/>
</dbReference>
<sequence>VIVANDKDGRLAPDVASCQFCQVNQWLWLKIKMTKSRTVVRVVTSSKSTGDCAQRWR</sequence>
<keyword evidence="2" id="KW-1185">Reference proteome</keyword>
<accession>A0A0C9VMT3</accession>